<dbReference type="GO" id="GO:0009252">
    <property type="term" value="P:peptidoglycan biosynthetic process"/>
    <property type="evidence" value="ECO:0007669"/>
    <property type="project" value="UniProtKB-KW"/>
</dbReference>
<sequence>MLLAFLFVFTSFPLSGAQAAEISAASAIVLDAATLEVLYQKNADEERPIASTTKILPSLIACESGKLDETVNVTWDMVNTEGSLLGLRENDRITLRDLVAGMLLPSGNDAANAAAIYLSGSLEDFAAVMNRKAAELGLHRSLFVTPSGLDAGDHHSTARDMAVLTANALKNTDFSKIFKMPSADIRINGETHTIYNHNRLLQELEGCIGGKTGFTEKAGRCLVSAAERNGNTLVCVTLGAPDDWNDHKKLYEECFAKYRQELFSAGLDVAAVGGVKDKIKCSYSAEVSVLNKNLVTVELYVFPFVYCPVSAGDQIGKAVIKYKEKEIRTVKITADESAEYDYAEPK</sequence>
<evidence type="ECO:0000256" key="3">
    <source>
        <dbReference type="ARBA" id="ARBA00022801"/>
    </source>
</evidence>
<dbReference type="GO" id="GO:0071555">
    <property type="term" value="P:cell wall organization"/>
    <property type="evidence" value="ECO:0007669"/>
    <property type="project" value="UniProtKB-KW"/>
</dbReference>
<evidence type="ECO:0000256" key="5">
    <source>
        <dbReference type="ARBA" id="ARBA00022984"/>
    </source>
</evidence>
<dbReference type="Gene3D" id="3.40.710.10">
    <property type="entry name" value="DD-peptidase/beta-lactamase superfamily"/>
    <property type="match status" value="1"/>
</dbReference>
<keyword evidence="3" id="KW-0378">Hydrolase</keyword>
<feature type="binding site" evidence="8">
    <location>
        <position position="211"/>
    </location>
    <ligand>
        <name>substrate</name>
    </ligand>
</feature>
<feature type="chain" id="PRO_5039335838" evidence="10">
    <location>
        <begin position="20"/>
        <end position="346"/>
    </location>
</feature>
<accession>A0A9D2MIW9</accession>
<organism evidence="12 13">
    <name type="scientific">Candidatus Eubacterium faecale</name>
    <dbReference type="NCBI Taxonomy" id="2838568"/>
    <lineage>
        <taxon>Bacteria</taxon>
        <taxon>Bacillati</taxon>
        <taxon>Bacillota</taxon>
        <taxon>Clostridia</taxon>
        <taxon>Eubacteriales</taxon>
        <taxon>Eubacteriaceae</taxon>
        <taxon>Eubacterium</taxon>
    </lineage>
</organism>
<evidence type="ECO:0000256" key="9">
    <source>
        <dbReference type="RuleBase" id="RU004016"/>
    </source>
</evidence>
<proteinExistence type="inferred from homology"/>
<name>A0A9D2MIW9_9FIRM</name>
<keyword evidence="4" id="KW-0133">Cell shape</keyword>
<protein>
    <submittedName>
        <fullName evidence="12">D-alanyl-D-alanine carboxypeptidase</fullName>
    </submittedName>
</protein>
<evidence type="ECO:0000256" key="1">
    <source>
        <dbReference type="ARBA" id="ARBA00007164"/>
    </source>
</evidence>
<dbReference type="EMBL" id="DWXN01000002">
    <property type="protein sequence ID" value="HJB74343.1"/>
    <property type="molecule type" value="Genomic_DNA"/>
</dbReference>
<evidence type="ECO:0000313" key="12">
    <source>
        <dbReference type="EMBL" id="HJB74343.1"/>
    </source>
</evidence>
<reference evidence="12" key="2">
    <citation type="submission" date="2021-04" db="EMBL/GenBank/DDBJ databases">
        <authorList>
            <person name="Gilroy R."/>
        </authorList>
    </citation>
    <scope>NUCLEOTIDE SEQUENCE</scope>
    <source>
        <strain evidence="12">CHK188-16595</strain>
    </source>
</reference>
<dbReference type="InterPro" id="IPR018044">
    <property type="entry name" value="Peptidase_S11"/>
</dbReference>
<dbReference type="SUPFAM" id="SSF56601">
    <property type="entry name" value="beta-lactamase/transpeptidase-like"/>
    <property type="match status" value="1"/>
</dbReference>
<comment type="caution">
    <text evidence="12">The sequence shown here is derived from an EMBL/GenBank/DDBJ whole genome shotgun (WGS) entry which is preliminary data.</text>
</comment>
<feature type="active site" description="Acyl-ester intermediate" evidence="7">
    <location>
        <position position="51"/>
    </location>
</feature>
<comment type="similarity">
    <text evidence="1 9">Belongs to the peptidase S11 family.</text>
</comment>
<dbReference type="PRINTS" id="PR00725">
    <property type="entry name" value="DADACBPTASE1"/>
</dbReference>
<dbReference type="GO" id="GO:0006508">
    <property type="term" value="P:proteolysis"/>
    <property type="evidence" value="ECO:0007669"/>
    <property type="project" value="InterPro"/>
</dbReference>
<dbReference type="InterPro" id="IPR001967">
    <property type="entry name" value="Peptidase_S11_N"/>
</dbReference>
<dbReference type="PANTHER" id="PTHR21581">
    <property type="entry name" value="D-ALANYL-D-ALANINE CARBOXYPEPTIDASE"/>
    <property type="match status" value="1"/>
</dbReference>
<evidence type="ECO:0000256" key="8">
    <source>
        <dbReference type="PIRSR" id="PIRSR618044-2"/>
    </source>
</evidence>
<evidence type="ECO:0000259" key="11">
    <source>
        <dbReference type="Pfam" id="PF00768"/>
    </source>
</evidence>
<gene>
    <name evidence="12" type="ORF">IAA37_01555</name>
</gene>
<keyword evidence="12" id="KW-0121">Carboxypeptidase</keyword>
<dbReference type="AlphaFoldDB" id="A0A9D2MIW9"/>
<evidence type="ECO:0000256" key="6">
    <source>
        <dbReference type="ARBA" id="ARBA00023316"/>
    </source>
</evidence>
<evidence type="ECO:0000256" key="7">
    <source>
        <dbReference type="PIRSR" id="PIRSR618044-1"/>
    </source>
</evidence>
<keyword evidence="2 10" id="KW-0732">Signal</keyword>
<feature type="active site" description="Proton acceptor" evidence="7">
    <location>
        <position position="54"/>
    </location>
</feature>
<keyword evidence="6" id="KW-0961">Cell wall biogenesis/degradation</keyword>
<feature type="signal peptide" evidence="10">
    <location>
        <begin position="1"/>
        <end position="19"/>
    </location>
</feature>
<reference evidence="12" key="1">
    <citation type="journal article" date="2021" name="PeerJ">
        <title>Extensive microbial diversity within the chicken gut microbiome revealed by metagenomics and culture.</title>
        <authorList>
            <person name="Gilroy R."/>
            <person name="Ravi A."/>
            <person name="Getino M."/>
            <person name="Pursley I."/>
            <person name="Horton D.L."/>
            <person name="Alikhan N.F."/>
            <person name="Baker D."/>
            <person name="Gharbi K."/>
            <person name="Hall N."/>
            <person name="Watson M."/>
            <person name="Adriaenssens E.M."/>
            <person name="Foster-Nyarko E."/>
            <person name="Jarju S."/>
            <person name="Secka A."/>
            <person name="Antonio M."/>
            <person name="Oren A."/>
            <person name="Chaudhuri R.R."/>
            <person name="La Ragione R."/>
            <person name="Hildebrand F."/>
            <person name="Pallen M.J."/>
        </authorList>
    </citation>
    <scope>NUCLEOTIDE SEQUENCE</scope>
    <source>
        <strain evidence="12">CHK188-16595</strain>
    </source>
</reference>
<evidence type="ECO:0000313" key="13">
    <source>
        <dbReference type="Proteomes" id="UP000823877"/>
    </source>
</evidence>
<dbReference type="Pfam" id="PF00768">
    <property type="entry name" value="Peptidase_S11"/>
    <property type="match status" value="1"/>
</dbReference>
<evidence type="ECO:0000256" key="4">
    <source>
        <dbReference type="ARBA" id="ARBA00022960"/>
    </source>
</evidence>
<evidence type="ECO:0000256" key="10">
    <source>
        <dbReference type="SAM" id="SignalP"/>
    </source>
</evidence>
<keyword evidence="12" id="KW-0645">Protease</keyword>
<dbReference type="InterPro" id="IPR012338">
    <property type="entry name" value="Beta-lactam/transpept-like"/>
</dbReference>
<feature type="active site" evidence="7">
    <location>
        <position position="106"/>
    </location>
</feature>
<dbReference type="PANTHER" id="PTHR21581:SF33">
    <property type="entry name" value="D-ALANYL-D-ALANINE CARBOXYPEPTIDASE DACB"/>
    <property type="match status" value="1"/>
</dbReference>
<dbReference type="GO" id="GO:0009002">
    <property type="term" value="F:serine-type D-Ala-D-Ala carboxypeptidase activity"/>
    <property type="evidence" value="ECO:0007669"/>
    <property type="project" value="InterPro"/>
</dbReference>
<keyword evidence="5" id="KW-0573">Peptidoglycan synthesis</keyword>
<feature type="domain" description="Peptidase S11 D-alanyl-D-alanine carboxypeptidase A N-terminal" evidence="11">
    <location>
        <begin position="17"/>
        <end position="241"/>
    </location>
</feature>
<dbReference type="Proteomes" id="UP000823877">
    <property type="component" value="Unassembled WGS sequence"/>
</dbReference>
<evidence type="ECO:0000256" key="2">
    <source>
        <dbReference type="ARBA" id="ARBA00022729"/>
    </source>
</evidence>
<dbReference type="GO" id="GO:0008360">
    <property type="term" value="P:regulation of cell shape"/>
    <property type="evidence" value="ECO:0007669"/>
    <property type="project" value="UniProtKB-KW"/>
</dbReference>